<dbReference type="AlphaFoldDB" id="A0A2N3PH98"/>
<proteinExistence type="predicted"/>
<protein>
    <recommendedName>
        <fullName evidence="3">Glycosyltransferase family 1 protein</fullName>
    </recommendedName>
</protein>
<dbReference type="EMBL" id="MBPK01000046">
    <property type="protein sequence ID" value="PKT79773.1"/>
    <property type="molecule type" value="Genomic_DNA"/>
</dbReference>
<dbReference type="STRING" id="556267.HWAG_01348"/>
<name>A0A2N3PH98_9HELI</name>
<dbReference type="Proteomes" id="UP000233350">
    <property type="component" value="Unassembled WGS sequence"/>
</dbReference>
<reference evidence="1 2" key="1">
    <citation type="submission" date="2016-07" db="EMBL/GenBank/DDBJ databases">
        <title>Detection of Helicobacter winghamensis from caecal content of red fox (Vulpes vulpes).</title>
        <authorList>
            <person name="Zanoni R.G."/>
            <person name="Florio D."/>
            <person name="Caffara M."/>
            <person name="Renzi M."/>
            <person name="Parisi A."/>
            <person name="Pasquali F."/>
            <person name="Manfreda G."/>
        </authorList>
    </citation>
    <scope>NUCLEOTIDE SEQUENCE [LARGE SCALE GENOMIC DNA]</scope>
    <source>
        <strain evidence="1 2">295_13</strain>
    </source>
</reference>
<evidence type="ECO:0000313" key="1">
    <source>
        <dbReference type="EMBL" id="PKT79773.1"/>
    </source>
</evidence>
<comment type="caution">
    <text evidence="1">The sequence shown here is derived from an EMBL/GenBank/DDBJ whole genome shotgun (WGS) entry which is preliminary data.</text>
</comment>
<dbReference type="GeneID" id="97290540"/>
<keyword evidence="2" id="KW-1185">Reference proteome</keyword>
<evidence type="ECO:0000313" key="2">
    <source>
        <dbReference type="Proteomes" id="UP000233350"/>
    </source>
</evidence>
<gene>
    <name evidence="1" type="ORF">BCM31_05475</name>
</gene>
<dbReference type="RefSeq" id="WP_006803044.1">
    <property type="nucleotide sequence ID" value="NZ_CABKOI010000019.1"/>
</dbReference>
<sequence length="337" mass="39285">MSRVVYDSIVLLQSGENAKVGYNHLSYWIPIFLEINVKFSILVRDRILYDKLKSHFELCHIICAPSVVEVEDNIFKFKNLKAIFYLSHHPKNIHLLNFSRFKHIFIGSENSIRDSALSKVIRAYDAIWLPSQAGVEKMSQIEGLSTMEVMKIGKPQLLDLYSVKKKDNLVCVLSNFESLMSFVIMQTIIKYAFNHQLSVDFIITSKKTYALKAFYRKLDGLLAINAIKCRVHRKMENAIFAGCQGLVCDLRTYIEKFLMLNAPIYTYIPNEAFMQDFLKDKYVSLDGLYLFSDLNRFEMFLNEGDFKKQEREAFAEYWIGKSYILNNTFEKLLRAIE</sequence>
<dbReference type="OrthoDB" id="7806295at2"/>
<organism evidence="1 2">
    <name type="scientific">Helicobacter winghamensis</name>
    <dbReference type="NCBI Taxonomy" id="157268"/>
    <lineage>
        <taxon>Bacteria</taxon>
        <taxon>Pseudomonadati</taxon>
        <taxon>Campylobacterota</taxon>
        <taxon>Epsilonproteobacteria</taxon>
        <taxon>Campylobacterales</taxon>
        <taxon>Helicobacteraceae</taxon>
        <taxon>Helicobacter</taxon>
    </lineage>
</organism>
<accession>A0A2N3PH98</accession>
<evidence type="ECO:0008006" key="3">
    <source>
        <dbReference type="Google" id="ProtNLM"/>
    </source>
</evidence>